<gene>
    <name evidence="2" type="ORF">IPOD504_LOCUS9866</name>
</gene>
<evidence type="ECO:0000256" key="1">
    <source>
        <dbReference type="SAM" id="SignalP"/>
    </source>
</evidence>
<reference evidence="2" key="1">
    <citation type="submission" date="2022-03" db="EMBL/GenBank/DDBJ databases">
        <authorList>
            <person name="Martin H S."/>
        </authorList>
    </citation>
    <scope>NUCLEOTIDE SEQUENCE</scope>
</reference>
<sequence>MRFTFLLLVFALVLCSGFGAYILRAFNSRIRRSAEGLPAKGHTQAPRALSQLEMNLKKGEYVCGNRICKLRPGEVPPNCNGVCQYPIH</sequence>
<evidence type="ECO:0000313" key="3">
    <source>
        <dbReference type="Proteomes" id="UP000837857"/>
    </source>
</evidence>
<evidence type="ECO:0000313" key="2">
    <source>
        <dbReference type="EMBL" id="CAH2056926.1"/>
    </source>
</evidence>
<feature type="chain" id="PRO_5046812115" evidence="1">
    <location>
        <begin position="20"/>
        <end position="88"/>
    </location>
</feature>
<keyword evidence="1" id="KW-0732">Signal</keyword>
<dbReference type="Proteomes" id="UP000837857">
    <property type="component" value="Chromosome 24"/>
</dbReference>
<keyword evidence="3" id="KW-1185">Reference proteome</keyword>
<feature type="signal peptide" evidence="1">
    <location>
        <begin position="1"/>
        <end position="19"/>
    </location>
</feature>
<dbReference type="EMBL" id="OW152836">
    <property type="protein sequence ID" value="CAH2056926.1"/>
    <property type="molecule type" value="Genomic_DNA"/>
</dbReference>
<accession>A0ABN8IGX2</accession>
<organism evidence="2 3">
    <name type="scientific">Iphiclides podalirius</name>
    <name type="common">scarce swallowtail</name>
    <dbReference type="NCBI Taxonomy" id="110791"/>
    <lineage>
        <taxon>Eukaryota</taxon>
        <taxon>Metazoa</taxon>
        <taxon>Ecdysozoa</taxon>
        <taxon>Arthropoda</taxon>
        <taxon>Hexapoda</taxon>
        <taxon>Insecta</taxon>
        <taxon>Pterygota</taxon>
        <taxon>Neoptera</taxon>
        <taxon>Endopterygota</taxon>
        <taxon>Lepidoptera</taxon>
        <taxon>Glossata</taxon>
        <taxon>Ditrysia</taxon>
        <taxon>Papilionoidea</taxon>
        <taxon>Papilionidae</taxon>
        <taxon>Papilioninae</taxon>
        <taxon>Iphiclides</taxon>
    </lineage>
</organism>
<proteinExistence type="predicted"/>
<name>A0ABN8IGX2_9NEOP</name>
<feature type="non-terminal residue" evidence="2">
    <location>
        <position position="88"/>
    </location>
</feature>
<protein>
    <submittedName>
        <fullName evidence="2">Uncharacterized protein</fullName>
    </submittedName>
</protein>